<name>A0A367QWT6_NOSPU</name>
<reference evidence="2 3" key="1">
    <citation type="submission" date="2016-04" db="EMBL/GenBank/DDBJ databases">
        <authorList>
            <person name="Evans L.H."/>
            <person name="Alamgir A."/>
            <person name="Owens N."/>
            <person name="Weber N.D."/>
            <person name="Virtaneva K."/>
            <person name="Barbian K."/>
            <person name="Babar A."/>
            <person name="Rosenke K."/>
        </authorList>
    </citation>
    <scope>NUCLEOTIDE SEQUENCE [LARGE SCALE GENOMIC DNA]</scope>
    <source>
        <strain evidence="2">NIES-2108</strain>
    </source>
</reference>
<gene>
    <name evidence="2" type="ORF">A6769_36565</name>
</gene>
<evidence type="ECO:0000256" key="1">
    <source>
        <dbReference type="SAM" id="MobiDB-lite"/>
    </source>
</evidence>
<comment type="caution">
    <text evidence="2">The sequence shown here is derived from an EMBL/GenBank/DDBJ whole genome shotgun (WGS) entry which is preliminary data.</text>
</comment>
<organism evidence="2 3">
    <name type="scientific">Nostoc punctiforme NIES-2108</name>
    <dbReference type="NCBI Taxonomy" id="1356359"/>
    <lineage>
        <taxon>Bacteria</taxon>
        <taxon>Bacillati</taxon>
        <taxon>Cyanobacteriota</taxon>
        <taxon>Cyanophyceae</taxon>
        <taxon>Nostocales</taxon>
        <taxon>Nostocaceae</taxon>
        <taxon>Nostoc</taxon>
    </lineage>
</organism>
<evidence type="ECO:0000313" key="2">
    <source>
        <dbReference type="EMBL" id="RCJ28667.1"/>
    </source>
</evidence>
<dbReference type="Proteomes" id="UP000252085">
    <property type="component" value="Unassembled WGS sequence"/>
</dbReference>
<evidence type="ECO:0008006" key="4">
    <source>
        <dbReference type="Google" id="ProtNLM"/>
    </source>
</evidence>
<feature type="region of interest" description="Disordered" evidence="1">
    <location>
        <begin position="54"/>
        <end position="81"/>
    </location>
</feature>
<dbReference type="AlphaFoldDB" id="A0A367QWT6"/>
<sequence length="202" mass="22277">MQISQEIALLNINLSFCIWLKQRYKVIGVLLLAMSITACNNSATSQLASANRPTLANFSDTSNPSSPPTSSTQNPVKNQSQEQQAVQLIHDYYDAIARQDYKQAYLAWDGDGTASKQSFEEFQQGFANIVSIVEEVGKPGSLEGAAGSLYIEIPVTVTAVSSNGTPQRFRGSYKLRRVNNVPGSTPNQRRWHIYSDNISLEQ</sequence>
<protein>
    <recommendedName>
        <fullName evidence="4">DUF4440 domain-containing protein</fullName>
    </recommendedName>
</protein>
<dbReference type="EMBL" id="LXQE01000205">
    <property type="protein sequence ID" value="RCJ28667.1"/>
    <property type="molecule type" value="Genomic_DNA"/>
</dbReference>
<feature type="compositionally biased region" description="Low complexity" evidence="1">
    <location>
        <begin position="59"/>
        <end position="72"/>
    </location>
</feature>
<evidence type="ECO:0000313" key="3">
    <source>
        <dbReference type="Proteomes" id="UP000252085"/>
    </source>
</evidence>
<proteinExistence type="predicted"/>
<accession>A0A367QWT6</accession>